<reference evidence="2 3" key="1">
    <citation type="submission" date="2024-09" db="EMBL/GenBank/DDBJ databases">
        <authorList>
            <person name="Sun Q."/>
            <person name="Mori K."/>
        </authorList>
    </citation>
    <scope>NUCLEOTIDE SEQUENCE [LARGE SCALE GENOMIC DNA]</scope>
    <source>
        <strain evidence="2 3">JCM 3324</strain>
    </source>
</reference>
<feature type="domain" description="Potassium/proton antiporter subunit KhtT-like N-terminal" evidence="1">
    <location>
        <begin position="1"/>
        <end position="69"/>
    </location>
</feature>
<name>A0ABV5NY91_9ACTN</name>
<dbReference type="EMBL" id="JBHMCF010000041">
    <property type="protein sequence ID" value="MFB9475222.1"/>
    <property type="molecule type" value="Genomic_DNA"/>
</dbReference>
<dbReference type="RefSeq" id="WP_379484668.1">
    <property type="nucleotide sequence ID" value="NZ_JBHMCF010000041.1"/>
</dbReference>
<sequence length="91" mass="10067">MNITHTPVPGGGVIHHFDTHRGDHLAVIISPTGQRSLIVYDRQVPDTPIATVEFDQQEADQVAGLLHSRPLAERLAAVEQRLESLLQDVRD</sequence>
<accession>A0ABV5NY91</accession>
<protein>
    <recommendedName>
        <fullName evidence="1">Potassium/proton antiporter subunit KhtT-like N-terminal domain-containing protein</fullName>
    </recommendedName>
</protein>
<keyword evidence="3" id="KW-1185">Reference proteome</keyword>
<proteinExistence type="predicted"/>
<evidence type="ECO:0000313" key="2">
    <source>
        <dbReference type="EMBL" id="MFB9475222.1"/>
    </source>
</evidence>
<dbReference type="Proteomes" id="UP001589568">
    <property type="component" value="Unassembled WGS sequence"/>
</dbReference>
<evidence type="ECO:0000313" key="3">
    <source>
        <dbReference type="Proteomes" id="UP001589568"/>
    </source>
</evidence>
<gene>
    <name evidence="2" type="ORF">ACFFR3_37535</name>
</gene>
<dbReference type="Pfam" id="PF25991">
    <property type="entry name" value="KhtT_N"/>
    <property type="match status" value="1"/>
</dbReference>
<organism evidence="2 3">
    <name type="scientific">Nonomuraea salmonea</name>
    <dbReference type="NCBI Taxonomy" id="46181"/>
    <lineage>
        <taxon>Bacteria</taxon>
        <taxon>Bacillati</taxon>
        <taxon>Actinomycetota</taxon>
        <taxon>Actinomycetes</taxon>
        <taxon>Streptosporangiales</taxon>
        <taxon>Streptosporangiaceae</taxon>
        <taxon>Nonomuraea</taxon>
    </lineage>
</organism>
<evidence type="ECO:0000259" key="1">
    <source>
        <dbReference type="Pfam" id="PF25991"/>
    </source>
</evidence>
<dbReference type="InterPro" id="IPR058776">
    <property type="entry name" value="KhtT-like_N"/>
</dbReference>
<comment type="caution">
    <text evidence="2">The sequence shown here is derived from an EMBL/GenBank/DDBJ whole genome shotgun (WGS) entry which is preliminary data.</text>
</comment>